<evidence type="ECO:0000313" key="6">
    <source>
        <dbReference type="Proteomes" id="UP001460270"/>
    </source>
</evidence>
<gene>
    <name evidence="5" type="ORF">WMY93_004874</name>
</gene>
<evidence type="ECO:0000256" key="2">
    <source>
        <dbReference type="ARBA" id="ARBA00022741"/>
    </source>
</evidence>
<dbReference type="Gene3D" id="3.40.50.300">
    <property type="entry name" value="P-loop containing nucleotide triphosphate hydrolases"/>
    <property type="match status" value="1"/>
</dbReference>
<dbReference type="InterPro" id="IPR027417">
    <property type="entry name" value="P-loop_NTPase"/>
</dbReference>
<sequence>MASHYEDEKGHKRSGSYGVIPPNLSELNLVLMGNSRSLKASVGNLLLAKEEFTQCNTCVKRCGTFQEKLVTVIYTQDQILTVSLQEVNKFIEEIKSLSDPGPHVFLLVLQPEDFTKEHKTRLESVLESFSEQAFDQTLVLLENPKALLDQWVSLLF</sequence>
<dbReference type="Proteomes" id="UP001460270">
    <property type="component" value="Unassembled WGS sequence"/>
</dbReference>
<evidence type="ECO:0000259" key="4">
    <source>
        <dbReference type="Pfam" id="PF04548"/>
    </source>
</evidence>
<keyword evidence="3" id="KW-0342">GTP-binding</keyword>
<feature type="domain" description="AIG1-type G" evidence="4">
    <location>
        <begin position="27"/>
        <end position="147"/>
    </location>
</feature>
<accession>A0AAW0PTF7</accession>
<dbReference type="PANTHER" id="PTHR10903">
    <property type="entry name" value="GTPASE, IMAP FAMILY MEMBER-RELATED"/>
    <property type="match status" value="1"/>
</dbReference>
<keyword evidence="6" id="KW-1185">Reference proteome</keyword>
<evidence type="ECO:0000256" key="3">
    <source>
        <dbReference type="ARBA" id="ARBA00023134"/>
    </source>
</evidence>
<dbReference type="InterPro" id="IPR045058">
    <property type="entry name" value="GIMA/IAN/Toc"/>
</dbReference>
<name>A0AAW0PTF7_9GOBI</name>
<dbReference type="AlphaFoldDB" id="A0AAW0PTF7"/>
<comment type="caution">
    <text evidence="5">The sequence shown here is derived from an EMBL/GenBank/DDBJ whole genome shotgun (WGS) entry which is preliminary data.</text>
</comment>
<keyword evidence="2" id="KW-0547">Nucleotide-binding</keyword>
<comment type="similarity">
    <text evidence="1">Belongs to the TRAFAC class TrmE-Era-EngA-EngB-Septin-like GTPase superfamily. AIG1/Toc34/Toc159-like paraseptin GTPase family. IAN subfamily.</text>
</comment>
<dbReference type="Pfam" id="PF04548">
    <property type="entry name" value="AIG1"/>
    <property type="match status" value="1"/>
</dbReference>
<dbReference type="EMBL" id="JBBPFD010000003">
    <property type="protein sequence ID" value="KAK7933978.1"/>
    <property type="molecule type" value="Genomic_DNA"/>
</dbReference>
<proteinExistence type="inferred from homology"/>
<dbReference type="GO" id="GO:0005525">
    <property type="term" value="F:GTP binding"/>
    <property type="evidence" value="ECO:0007669"/>
    <property type="project" value="UniProtKB-KW"/>
</dbReference>
<reference evidence="6" key="1">
    <citation type="submission" date="2024-04" db="EMBL/GenBank/DDBJ databases">
        <title>Salinicola lusitanus LLJ914,a marine bacterium isolated from the Okinawa Trough.</title>
        <authorList>
            <person name="Li J."/>
        </authorList>
    </citation>
    <scope>NUCLEOTIDE SEQUENCE [LARGE SCALE GENOMIC DNA]</scope>
</reference>
<protein>
    <recommendedName>
        <fullName evidence="4">AIG1-type G domain-containing protein</fullName>
    </recommendedName>
</protein>
<organism evidence="5 6">
    <name type="scientific">Mugilogobius chulae</name>
    <name type="common">yellowstripe goby</name>
    <dbReference type="NCBI Taxonomy" id="88201"/>
    <lineage>
        <taxon>Eukaryota</taxon>
        <taxon>Metazoa</taxon>
        <taxon>Chordata</taxon>
        <taxon>Craniata</taxon>
        <taxon>Vertebrata</taxon>
        <taxon>Euteleostomi</taxon>
        <taxon>Actinopterygii</taxon>
        <taxon>Neopterygii</taxon>
        <taxon>Teleostei</taxon>
        <taxon>Neoteleostei</taxon>
        <taxon>Acanthomorphata</taxon>
        <taxon>Gobiaria</taxon>
        <taxon>Gobiiformes</taxon>
        <taxon>Gobioidei</taxon>
        <taxon>Gobiidae</taxon>
        <taxon>Gobionellinae</taxon>
        <taxon>Mugilogobius</taxon>
    </lineage>
</organism>
<dbReference type="PANTHER" id="PTHR10903:SF170">
    <property type="entry name" value="GTPASE IMAP FAMILY MEMBER 7"/>
    <property type="match status" value="1"/>
</dbReference>
<evidence type="ECO:0000313" key="5">
    <source>
        <dbReference type="EMBL" id="KAK7933978.1"/>
    </source>
</evidence>
<dbReference type="InterPro" id="IPR006703">
    <property type="entry name" value="G_AIG1"/>
</dbReference>
<evidence type="ECO:0000256" key="1">
    <source>
        <dbReference type="ARBA" id="ARBA00008535"/>
    </source>
</evidence>